<sequence length="799" mass="90102">MAGFYRSGYTDQQGNKKFMVTTQFEATDARRALPCWDEPNRKATFDVILNVPKDRVALSNMNVVEEKDVEIDGKSLRAVKFDRTPVMSTYLLAFVVGELDYVETTANPKQPADAKPIKVRVYTQKGQKELGRFALEVCARTLEFFSEYFDIVYPLPKMDLVAIPDFGAGAMENWGLVTYREVYLLYDEKTSSAKGKQRIAYVVGHELAHQWFGNLVTMEWWNELWLNEGFATFVGWLAVDNLYPEWKVWSLFLLDDYARGKELDSLRSSHPIDVPVKSPAEIGQIFDAISYCKGASVIRMLNSFLGKDGFKNGTRKYLKKHAYGNATTDDLWNAYSAISGQDVATFMHGWTREVGYPVITVVNEKYDAQKKELTLTLRQNRYLASGDLTKEEESTGTLWWVPLGIITHVNPTKPNQHILTGRQDSVTFPYSEDDGAYWKLNYGTTGFYRVRLSEQQLGKVAGVIQKRPDALSIEDRVGIIGDAFALAAAGYGSTAGALALLRSFEKEEDYIVLDELASNLSSVQEAWYKEGKEVNDGLKALKRVLFSSKAKKLGIDYADTDDHLTSLKRTLAIESAAKADDKEIIAELKSRFAKFQTGDENAVPANIRGVTYSTVLKYSDNPVADFEAVLKIYKTAPTVEQRLAALLALGATTDKELVKKILYEITLDSELVKPQDAYYPVSGVSAFTPDPVAVRPLLWEWVLKSWPQIIERYKAYPPLLGRMFTLGFAQQTGEDVCKQVERWTAGEGLTTEEEREARKEEVKLINRPIEQSLEKVRQKTKWVERDGASVKKWIEGAGL</sequence>
<dbReference type="InterPro" id="IPR034016">
    <property type="entry name" value="M1_APN-typ"/>
</dbReference>
<proteinExistence type="inferred from homology"/>
<dbReference type="GO" id="GO:0006508">
    <property type="term" value="P:proteolysis"/>
    <property type="evidence" value="ECO:0007669"/>
    <property type="project" value="UniProtKB-KW"/>
</dbReference>
<keyword evidence="5 11" id="KW-0378">Hydrolase</keyword>
<dbReference type="FunFam" id="1.10.390.10:FF:000001">
    <property type="entry name" value="Aminopeptidase"/>
    <property type="match status" value="1"/>
</dbReference>
<dbReference type="InterPro" id="IPR042097">
    <property type="entry name" value="Aminopeptidase_N-like_N_sf"/>
</dbReference>
<dbReference type="EC" id="3.4.11.-" evidence="11"/>
<dbReference type="Proteomes" id="UP001212841">
    <property type="component" value="Unassembled WGS sequence"/>
</dbReference>
<accession>A0AAD5SKI3</accession>
<dbReference type="Gene3D" id="1.10.390.10">
    <property type="entry name" value="Neutral Protease Domain 2"/>
    <property type="match status" value="1"/>
</dbReference>
<feature type="binding site" evidence="9">
    <location>
        <position position="228"/>
    </location>
    <ligand>
        <name>Zn(2+)</name>
        <dbReference type="ChEBI" id="CHEBI:29105"/>
        <note>catalytic</note>
    </ligand>
</feature>
<dbReference type="InterPro" id="IPR027268">
    <property type="entry name" value="Peptidase_M4/M1_CTD_sf"/>
</dbReference>
<dbReference type="AlphaFoldDB" id="A0AAD5SKI3"/>
<evidence type="ECO:0000256" key="6">
    <source>
        <dbReference type="ARBA" id="ARBA00022833"/>
    </source>
</evidence>
<comment type="caution">
    <text evidence="15">The sequence shown here is derived from an EMBL/GenBank/DDBJ whole genome shotgun (WGS) entry which is preliminary data.</text>
</comment>
<dbReference type="GO" id="GO:0016020">
    <property type="term" value="C:membrane"/>
    <property type="evidence" value="ECO:0007669"/>
    <property type="project" value="TreeGrafter"/>
</dbReference>
<evidence type="ECO:0000313" key="15">
    <source>
        <dbReference type="EMBL" id="KAJ3052261.1"/>
    </source>
</evidence>
<dbReference type="Pfam" id="PF17900">
    <property type="entry name" value="Peptidase_M1_N"/>
    <property type="match status" value="1"/>
</dbReference>
<evidence type="ECO:0000256" key="7">
    <source>
        <dbReference type="ARBA" id="ARBA00023049"/>
    </source>
</evidence>
<evidence type="ECO:0000256" key="10">
    <source>
        <dbReference type="PIRSR" id="PIRSR634016-4"/>
    </source>
</evidence>
<dbReference type="InterPro" id="IPR045357">
    <property type="entry name" value="Aminopeptidase_N-like_N"/>
</dbReference>
<dbReference type="Pfam" id="PF01433">
    <property type="entry name" value="Peptidase_M1"/>
    <property type="match status" value="1"/>
</dbReference>
<feature type="binding site" evidence="9">
    <location>
        <position position="205"/>
    </location>
    <ligand>
        <name>Zn(2+)</name>
        <dbReference type="ChEBI" id="CHEBI:29105"/>
        <note>catalytic</note>
    </ligand>
</feature>
<dbReference type="InterPro" id="IPR024571">
    <property type="entry name" value="ERAP1-like_C_dom"/>
</dbReference>
<dbReference type="InterPro" id="IPR014782">
    <property type="entry name" value="Peptidase_M1_dom"/>
</dbReference>
<keyword evidence="2 11" id="KW-0031">Aminopeptidase</keyword>
<keyword evidence="6 9" id="KW-0862">Zinc</keyword>
<dbReference type="GO" id="GO:0043171">
    <property type="term" value="P:peptide catabolic process"/>
    <property type="evidence" value="ECO:0007669"/>
    <property type="project" value="TreeGrafter"/>
</dbReference>
<evidence type="ECO:0000256" key="8">
    <source>
        <dbReference type="PIRSR" id="PIRSR634016-1"/>
    </source>
</evidence>
<dbReference type="SUPFAM" id="SSF63737">
    <property type="entry name" value="Leukotriene A4 hydrolase N-terminal domain"/>
    <property type="match status" value="1"/>
</dbReference>
<comment type="similarity">
    <text evidence="1 11">Belongs to the peptidase M1 family.</text>
</comment>
<dbReference type="GO" id="GO:0005615">
    <property type="term" value="C:extracellular space"/>
    <property type="evidence" value="ECO:0007669"/>
    <property type="project" value="TreeGrafter"/>
</dbReference>
<organism evidence="15 16">
    <name type="scientific">Rhizophlyctis rosea</name>
    <dbReference type="NCBI Taxonomy" id="64517"/>
    <lineage>
        <taxon>Eukaryota</taxon>
        <taxon>Fungi</taxon>
        <taxon>Fungi incertae sedis</taxon>
        <taxon>Chytridiomycota</taxon>
        <taxon>Chytridiomycota incertae sedis</taxon>
        <taxon>Chytridiomycetes</taxon>
        <taxon>Rhizophlyctidales</taxon>
        <taxon>Rhizophlyctidaceae</taxon>
        <taxon>Rhizophlyctis</taxon>
    </lineage>
</organism>
<feature type="domain" description="Aminopeptidase N-like N-terminal" evidence="14">
    <location>
        <begin position="1"/>
        <end position="91"/>
    </location>
</feature>
<feature type="site" description="Transition state stabilizer" evidence="10">
    <location>
        <position position="291"/>
    </location>
</feature>
<dbReference type="GO" id="GO:0070006">
    <property type="term" value="F:metalloaminopeptidase activity"/>
    <property type="evidence" value="ECO:0007669"/>
    <property type="project" value="TreeGrafter"/>
</dbReference>
<feature type="domain" description="Peptidase M1 membrane alanine aminopeptidase" evidence="12">
    <location>
        <begin position="133"/>
        <end position="350"/>
    </location>
</feature>
<reference evidence="15" key="1">
    <citation type="submission" date="2020-05" db="EMBL/GenBank/DDBJ databases">
        <title>Phylogenomic resolution of chytrid fungi.</title>
        <authorList>
            <person name="Stajich J.E."/>
            <person name="Amses K."/>
            <person name="Simmons R."/>
            <person name="Seto K."/>
            <person name="Myers J."/>
            <person name="Bonds A."/>
            <person name="Quandt C.A."/>
            <person name="Barry K."/>
            <person name="Liu P."/>
            <person name="Grigoriev I."/>
            <person name="Longcore J.E."/>
            <person name="James T.Y."/>
        </authorList>
    </citation>
    <scope>NUCLEOTIDE SEQUENCE</scope>
    <source>
        <strain evidence="15">JEL0318</strain>
    </source>
</reference>
<evidence type="ECO:0000256" key="5">
    <source>
        <dbReference type="ARBA" id="ARBA00022801"/>
    </source>
</evidence>
<evidence type="ECO:0000256" key="11">
    <source>
        <dbReference type="RuleBase" id="RU364040"/>
    </source>
</evidence>
<dbReference type="GO" id="GO:0005737">
    <property type="term" value="C:cytoplasm"/>
    <property type="evidence" value="ECO:0007669"/>
    <property type="project" value="TreeGrafter"/>
</dbReference>
<dbReference type="InterPro" id="IPR050344">
    <property type="entry name" value="Peptidase_M1_aminopeptidases"/>
</dbReference>
<dbReference type="SUPFAM" id="SSF55486">
    <property type="entry name" value="Metalloproteases ('zincins'), catalytic domain"/>
    <property type="match status" value="1"/>
</dbReference>
<dbReference type="GO" id="GO:0042277">
    <property type="term" value="F:peptide binding"/>
    <property type="evidence" value="ECO:0007669"/>
    <property type="project" value="TreeGrafter"/>
</dbReference>
<keyword evidence="7 11" id="KW-0482">Metalloprotease</keyword>
<comment type="cofactor">
    <cofactor evidence="9 11">
        <name>Zn(2+)</name>
        <dbReference type="ChEBI" id="CHEBI:29105"/>
    </cofactor>
    <text evidence="9 11">Binds 1 zinc ion per subunit.</text>
</comment>
<evidence type="ECO:0000313" key="16">
    <source>
        <dbReference type="Proteomes" id="UP001212841"/>
    </source>
</evidence>
<evidence type="ECO:0000256" key="3">
    <source>
        <dbReference type="ARBA" id="ARBA00022670"/>
    </source>
</evidence>
<evidence type="ECO:0000256" key="2">
    <source>
        <dbReference type="ARBA" id="ARBA00022438"/>
    </source>
</evidence>
<dbReference type="Gene3D" id="2.60.40.1730">
    <property type="entry name" value="tricorn interacting facor f3 domain"/>
    <property type="match status" value="1"/>
</dbReference>
<dbReference type="Pfam" id="PF11838">
    <property type="entry name" value="ERAP1_C"/>
    <property type="match status" value="1"/>
</dbReference>
<protein>
    <recommendedName>
        <fullName evidence="11">Aminopeptidase</fullName>
        <ecNumber evidence="11">3.4.11.-</ecNumber>
    </recommendedName>
</protein>
<dbReference type="Gene3D" id="2.60.40.1910">
    <property type="match status" value="1"/>
</dbReference>
<feature type="domain" description="ERAP1-like C-terminal" evidence="13">
    <location>
        <begin position="438"/>
        <end position="751"/>
    </location>
</feature>
<feature type="binding site" evidence="9">
    <location>
        <position position="209"/>
    </location>
    <ligand>
        <name>Zn(2+)</name>
        <dbReference type="ChEBI" id="CHEBI:29105"/>
        <note>catalytic</note>
    </ligand>
</feature>
<evidence type="ECO:0000256" key="9">
    <source>
        <dbReference type="PIRSR" id="PIRSR634016-3"/>
    </source>
</evidence>
<dbReference type="Gene3D" id="1.25.50.20">
    <property type="match status" value="1"/>
</dbReference>
<keyword evidence="16" id="KW-1185">Reference proteome</keyword>
<dbReference type="GO" id="GO:0008270">
    <property type="term" value="F:zinc ion binding"/>
    <property type="evidence" value="ECO:0007669"/>
    <property type="project" value="UniProtKB-UniRule"/>
</dbReference>
<dbReference type="PANTHER" id="PTHR11533:SF174">
    <property type="entry name" value="PUROMYCIN-SENSITIVE AMINOPEPTIDASE-RELATED"/>
    <property type="match status" value="1"/>
</dbReference>
<evidence type="ECO:0000256" key="1">
    <source>
        <dbReference type="ARBA" id="ARBA00010136"/>
    </source>
</evidence>
<evidence type="ECO:0000259" key="12">
    <source>
        <dbReference type="Pfam" id="PF01433"/>
    </source>
</evidence>
<name>A0AAD5SKI3_9FUNG</name>
<dbReference type="EMBL" id="JADGJD010000310">
    <property type="protein sequence ID" value="KAJ3052261.1"/>
    <property type="molecule type" value="Genomic_DNA"/>
</dbReference>
<dbReference type="CDD" id="cd09601">
    <property type="entry name" value="M1_APN-Q_like"/>
    <property type="match status" value="1"/>
</dbReference>
<keyword evidence="3 11" id="KW-0645">Protease</keyword>
<dbReference type="PRINTS" id="PR00756">
    <property type="entry name" value="ALADIPTASE"/>
</dbReference>
<keyword evidence="4 9" id="KW-0479">Metal-binding</keyword>
<feature type="active site" description="Proton acceptor" evidence="8">
    <location>
        <position position="206"/>
    </location>
</feature>
<evidence type="ECO:0000259" key="14">
    <source>
        <dbReference type="Pfam" id="PF17900"/>
    </source>
</evidence>
<dbReference type="InterPro" id="IPR001930">
    <property type="entry name" value="Peptidase_M1"/>
</dbReference>
<dbReference type="PANTHER" id="PTHR11533">
    <property type="entry name" value="PROTEASE M1 ZINC METALLOPROTEASE"/>
    <property type="match status" value="1"/>
</dbReference>
<evidence type="ECO:0000259" key="13">
    <source>
        <dbReference type="Pfam" id="PF11838"/>
    </source>
</evidence>
<gene>
    <name evidence="15" type="primary">APE2</name>
    <name evidence="15" type="ORF">HK097_006625</name>
</gene>
<evidence type="ECO:0000256" key="4">
    <source>
        <dbReference type="ARBA" id="ARBA00022723"/>
    </source>
</evidence>